<dbReference type="SUPFAM" id="SSF49998">
    <property type="entry name" value="Amine oxidase catalytic domain"/>
    <property type="match status" value="1"/>
</dbReference>
<feature type="active site" description="Proton acceptor" evidence="9">
    <location>
        <position position="324"/>
    </location>
</feature>
<dbReference type="Proteomes" id="UP000681722">
    <property type="component" value="Unassembled WGS sequence"/>
</dbReference>
<keyword evidence="7 11" id="KW-0186">Copper</keyword>
<dbReference type="EMBL" id="CAJNOK010014424">
    <property type="protein sequence ID" value="CAF1204494.1"/>
    <property type="molecule type" value="Genomic_DNA"/>
</dbReference>
<dbReference type="InterPro" id="IPR049947">
    <property type="entry name" value="Cu_Am_Ox_Cu-bd"/>
</dbReference>
<sequence>MPPTNTLVKAADEHETVVTFEKKNVNTVNVPSVKHPLEPLTIDEIKLAVDILKKHTNVTSTTRFVSIQLKEPQKQFVHDFKGHGESTIIHRQACAVLFDNKINSCYEAILSLTDEEILAFEHIPGVQPTMTVDEQVECEQAVLRSEEFHQLVKKHYGIDDMSLIMCDIWSAGYYGEEEERTKRLARPLCFVRSDPTDNGYTRPIEGLRPVVDLNEMKVIRVEEYKHYPLPHVTCNYDGDRVANIRKDILPLEIIQPQGPSFQVDGNQITWQKWQFVIGFSMREALTLHHVRYENRSILYRASLTEMVVPYADPSPQQARKNAFDVGEYGLGCCTNSLELGCDCLGQIKYFDANLCTSRGEPFLIKNAVCLHEEDAGVLWKHTDRRLCIPEVRRSRRLVISSIATVENYEYAFYWYLYQDGNIQFEVKMTGILSLGALPPGEKSPYGTLVAQQLYAPYHQHFFNVRLDLAIDGVNNTAYQLDVMADEDGPNNPFHNAFQVKKTRLEHEKQARANLNLETARTWKIVNENVLNSLGEPVGYRFMPGDNCVPFAPRTAWWRKRAAFVNNHVWITPYRDNERFAGGVYPNQSQGDKDTLWHWTENDRSIDNQDIVLWYTFGHTHIPRPEDYPVMPVACVGFMLKPNGFFELNPANDLPRAPKKDEKDSCCQ</sequence>
<comment type="subunit">
    <text evidence="3">Homodimer.</text>
</comment>
<evidence type="ECO:0000256" key="1">
    <source>
        <dbReference type="ARBA" id="ARBA00001935"/>
    </source>
</evidence>
<dbReference type="EC" id="1.4.3.-" evidence="11"/>
<evidence type="ECO:0000313" key="15">
    <source>
        <dbReference type="EMBL" id="CAF1204494.1"/>
    </source>
</evidence>
<dbReference type="InterPro" id="IPR036460">
    <property type="entry name" value="Cu_amine_oxidase_C_sf"/>
</dbReference>
<evidence type="ECO:0000259" key="12">
    <source>
        <dbReference type="Pfam" id="PF01179"/>
    </source>
</evidence>
<dbReference type="InterPro" id="IPR049948">
    <property type="entry name" value="Cu_Am_ox_TPQ-bd"/>
</dbReference>
<comment type="cofactor">
    <cofactor evidence="11">
        <name>Cu cation</name>
        <dbReference type="ChEBI" id="CHEBI:23378"/>
    </cofactor>
    <text evidence="11">Contains 1 topaquinone per subunit.</text>
</comment>
<evidence type="ECO:0000256" key="11">
    <source>
        <dbReference type="RuleBase" id="RU000672"/>
    </source>
</evidence>
<evidence type="ECO:0000259" key="14">
    <source>
        <dbReference type="Pfam" id="PF02728"/>
    </source>
</evidence>
<name>A0A815HEM3_9BILA</name>
<dbReference type="InterPro" id="IPR016182">
    <property type="entry name" value="Cu_amine_oxidase_N-reg"/>
</dbReference>
<dbReference type="EMBL" id="CAJOBC010063801">
    <property type="protein sequence ID" value="CAF4218982.1"/>
    <property type="molecule type" value="Genomic_DNA"/>
</dbReference>
<evidence type="ECO:0000259" key="13">
    <source>
        <dbReference type="Pfam" id="PF02727"/>
    </source>
</evidence>
<dbReference type="Proteomes" id="UP000682733">
    <property type="component" value="Unassembled WGS sequence"/>
</dbReference>
<comment type="caution">
    <text evidence="16">The sequence shown here is derived from an EMBL/GenBank/DDBJ whole genome shotgun (WGS) entry which is preliminary data.</text>
</comment>
<feature type="domain" description="Copper amine oxidase catalytic" evidence="12">
    <location>
        <begin position="252"/>
        <end position="650"/>
    </location>
</feature>
<dbReference type="Gene3D" id="2.70.98.20">
    <property type="entry name" value="Copper amine oxidase, catalytic domain"/>
    <property type="match status" value="1"/>
</dbReference>
<evidence type="ECO:0000256" key="6">
    <source>
        <dbReference type="ARBA" id="ARBA00023002"/>
    </source>
</evidence>
<dbReference type="GO" id="GO:0009308">
    <property type="term" value="P:amine metabolic process"/>
    <property type="evidence" value="ECO:0007669"/>
    <property type="project" value="UniProtKB-UniRule"/>
</dbReference>
<evidence type="ECO:0000256" key="7">
    <source>
        <dbReference type="ARBA" id="ARBA00023008"/>
    </source>
</evidence>
<keyword evidence="5 9" id="KW-0801">TPQ</keyword>
<dbReference type="EMBL" id="CAJOBA010035956">
    <property type="protein sequence ID" value="CAF4014029.1"/>
    <property type="molecule type" value="Genomic_DNA"/>
</dbReference>
<evidence type="ECO:0000313" key="19">
    <source>
        <dbReference type="Proteomes" id="UP000663829"/>
    </source>
</evidence>
<feature type="domain" description="Copper amine oxidase N2-terminal" evidence="13">
    <location>
        <begin position="35"/>
        <end position="117"/>
    </location>
</feature>
<dbReference type="InterPro" id="IPR000269">
    <property type="entry name" value="Cu_amine_oxidase"/>
</dbReference>
<keyword evidence="8" id="KW-1015">Disulfide bond</keyword>
<feature type="modified residue" description="2',4',5'-topaquinone" evidence="10">
    <location>
        <position position="408"/>
    </location>
</feature>
<accession>A0A815HEM3</accession>
<protein>
    <recommendedName>
        <fullName evidence="11">Amine oxidase</fullName>
        <ecNumber evidence="11">1.4.3.-</ecNumber>
    </recommendedName>
</protein>
<comment type="similarity">
    <text evidence="2 11">Belongs to the copper/topaquinone oxidase family.</text>
</comment>
<dbReference type="AlphaFoldDB" id="A0A815HEM3"/>
<dbReference type="Pfam" id="PF02727">
    <property type="entry name" value="Cu_amine_oxidN2"/>
    <property type="match status" value="1"/>
</dbReference>
<evidence type="ECO:0000256" key="2">
    <source>
        <dbReference type="ARBA" id="ARBA00007983"/>
    </source>
</evidence>
<evidence type="ECO:0000313" key="16">
    <source>
        <dbReference type="EMBL" id="CAF1349776.1"/>
    </source>
</evidence>
<gene>
    <name evidence="16" type="ORF">GPM918_LOCUS30846</name>
    <name evidence="15" type="ORF">OVA965_LOCUS24148</name>
    <name evidence="18" type="ORF">SRO942_LOCUS31480</name>
    <name evidence="17" type="ORF">TMI583_LOCUS24864</name>
</gene>
<dbReference type="InterPro" id="IPR015802">
    <property type="entry name" value="Cu_amine_oxidase_N3"/>
</dbReference>
<evidence type="ECO:0000256" key="5">
    <source>
        <dbReference type="ARBA" id="ARBA00022772"/>
    </source>
</evidence>
<dbReference type="Proteomes" id="UP000677228">
    <property type="component" value="Unassembled WGS sequence"/>
</dbReference>
<dbReference type="GO" id="GO:0005507">
    <property type="term" value="F:copper ion binding"/>
    <property type="evidence" value="ECO:0007669"/>
    <property type="project" value="InterPro"/>
</dbReference>
<feature type="domain" description="Copper amine oxidase N3-terminal" evidence="14">
    <location>
        <begin position="128"/>
        <end position="229"/>
    </location>
</feature>
<dbReference type="SUPFAM" id="SSF54416">
    <property type="entry name" value="Amine oxidase N-terminal region"/>
    <property type="match status" value="2"/>
</dbReference>
<keyword evidence="4 11" id="KW-0479">Metal-binding</keyword>
<dbReference type="FunFam" id="2.70.98.20:FF:000001">
    <property type="entry name" value="Amine oxidase"/>
    <property type="match status" value="1"/>
</dbReference>
<evidence type="ECO:0000256" key="4">
    <source>
        <dbReference type="ARBA" id="ARBA00022723"/>
    </source>
</evidence>
<dbReference type="PROSITE" id="PS01165">
    <property type="entry name" value="COPPER_AMINE_OXID_2"/>
    <property type="match status" value="1"/>
</dbReference>
<dbReference type="GO" id="GO:0008131">
    <property type="term" value="F:primary methylamine oxidase activity"/>
    <property type="evidence" value="ECO:0007669"/>
    <property type="project" value="InterPro"/>
</dbReference>
<dbReference type="InterPro" id="IPR015800">
    <property type="entry name" value="Cu_amine_oxidase_N2"/>
</dbReference>
<dbReference type="PANTHER" id="PTHR10638">
    <property type="entry name" value="COPPER AMINE OXIDASE"/>
    <property type="match status" value="1"/>
</dbReference>
<comment type="cofactor">
    <cofactor evidence="1">
        <name>Cu cation</name>
        <dbReference type="ChEBI" id="CHEBI:23378"/>
    </cofactor>
</comment>
<dbReference type="InterPro" id="IPR015798">
    <property type="entry name" value="Cu_amine_oxidase_C"/>
</dbReference>
<evidence type="ECO:0000256" key="3">
    <source>
        <dbReference type="ARBA" id="ARBA00011738"/>
    </source>
</evidence>
<evidence type="ECO:0000256" key="8">
    <source>
        <dbReference type="ARBA" id="ARBA00023157"/>
    </source>
</evidence>
<evidence type="ECO:0000313" key="17">
    <source>
        <dbReference type="EMBL" id="CAF4014029.1"/>
    </source>
</evidence>
<keyword evidence="19" id="KW-1185">Reference proteome</keyword>
<dbReference type="EMBL" id="CAJNOQ010014850">
    <property type="protein sequence ID" value="CAF1349776.1"/>
    <property type="molecule type" value="Genomic_DNA"/>
</dbReference>
<evidence type="ECO:0000256" key="9">
    <source>
        <dbReference type="PIRSR" id="PIRSR600269-50"/>
    </source>
</evidence>
<organism evidence="16 19">
    <name type="scientific">Didymodactylos carnosus</name>
    <dbReference type="NCBI Taxonomy" id="1234261"/>
    <lineage>
        <taxon>Eukaryota</taxon>
        <taxon>Metazoa</taxon>
        <taxon>Spiralia</taxon>
        <taxon>Gnathifera</taxon>
        <taxon>Rotifera</taxon>
        <taxon>Eurotatoria</taxon>
        <taxon>Bdelloidea</taxon>
        <taxon>Philodinida</taxon>
        <taxon>Philodinidae</taxon>
        <taxon>Didymodactylos</taxon>
    </lineage>
</organism>
<evidence type="ECO:0000313" key="18">
    <source>
        <dbReference type="EMBL" id="CAF4218982.1"/>
    </source>
</evidence>
<dbReference type="Gene3D" id="3.10.450.40">
    <property type="match status" value="2"/>
</dbReference>
<dbReference type="Pfam" id="PF02728">
    <property type="entry name" value="Cu_amine_oxidN3"/>
    <property type="match status" value="1"/>
</dbReference>
<feature type="active site" description="Schiff-base intermediate with substrate; via topaquinone" evidence="9">
    <location>
        <position position="408"/>
    </location>
</feature>
<comment type="PTM">
    <text evidence="10 11">Topaquinone (TPQ) is generated by copper-dependent autoxidation of a specific tyrosyl residue.</text>
</comment>
<proteinExistence type="inferred from homology"/>
<dbReference type="OrthoDB" id="5379943at2759"/>
<reference evidence="16" key="1">
    <citation type="submission" date="2021-02" db="EMBL/GenBank/DDBJ databases">
        <authorList>
            <person name="Nowell W R."/>
        </authorList>
    </citation>
    <scope>NUCLEOTIDE SEQUENCE</scope>
</reference>
<keyword evidence="6 11" id="KW-0560">Oxidoreductase</keyword>
<dbReference type="Pfam" id="PF01179">
    <property type="entry name" value="Cu_amine_oxid"/>
    <property type="match status" value="1"/>
</dbReference>
<dbReference type="NCBIfam" id="NF008559">
    <property type="entry name" value="PRK11504.1"/>
    <property type="match status" value="1"/>
</dbReference>
<dbReference type="PROSITE" id="PS01164">
    <property type="entry name" value="COPPER_AMINE_OXID_1"/>
    <property type="match status" value="1"/>
</dbReference>
<dbReference type="GO" id="GO:0048038">
    <property type="term" value="F:quinone binding"/>
    <property type="evidence" value="ECO:0007669"/>
    <property type="project" value="InterPro"/>
</dbReference>
<evidence type="ECO:0000256" key="10">
    <source>
        <dbReference type="PIRSR" id="PIRSR600269-51"/>
    </source>
</evidence>
<dbReference type="Proteomes" id="UP000663829">
    <property type="component" value="Unassembled WGS sequence"/>
</dbReference>